<evidence type="ECO:0000256" key="15">
    <source>
        <dbReference type="SAM" id="Phobius"/>
    </source>
</evidence>
<keyword evidence="7" id="KW-0547">Nucleotide-binding</keyword>
<feature type="transmembrane region" description="Helical" evidence="15">
    <location>
        <begin position="52"/>
        <end position="72"/>
    </location>
</feature>
<evidence type="ECO:0000313" key="16">
    <source>
        <dbReference type="EMBL" id="MPM41609.1"/>
    </source>
</evidence>
<feature type="transmembrane region" description="Helical" evidence="15">
    <location>
        <begin position="28"/>
        <end position="45"/>
    </location>
</feature>
<dbReference type="InterPro" id="IPR036945">
    <property type="entry name" value="DAGK_sf"/>
</dbReference>
<comment type="similarity">
    <text evidence="2">Belongs to the bacterial diacylglycerol kinase family.</text>
</comment>
<proteinExistence type="inferred from homology"/>
<evidence type="ECO:0000256" key="13">
    <source>
        <dbReference type="ARBA" id="ARBA00023209"/>
    </source>
</evidence>
<dbReference type="AlphaFoldDB" id="A0A644ZL46"/>
<keyword evidence="3" id="KW-1003">Cell membrane</keyword>
<evidence type="ECO:0000256" key="7">
    <source>
        <dbReference type="ARBA" id="ARBA00022741"/>
    </source>
</evidence>
<dbReference type="Pfam" id="PF01219">
    <property type="entry name" value="DAGK_prokar"/>
    <property type="match status" value="1"/>
</dbReference>
<evidence type="ECO:0000256" key="5">
    <source>
        <dbReference type="ARBA" id="ARBA00022679"/>
    </source>
</evidence>
<keyword evidence="9" id="KW-0067">ATP-binding</keyword>
<evidence type="ECO:0000256" key="11">
    <source>
        <dbReference type="ARBA" id="ARBA00023098"/>
    </source>
</evidence>
<accession>A0A644ZL46</accession>
<comment type="subcellular location">
    <subcellularLocation>
        <location evidence="1">Cell membrane</location>
        <topology evidence="1">Multi-pass membrane protein</topology>
    </subcellularLocation>
</comment>
<keyword evidence="14" id="KW-1208">Phospholipid metabolism</keyword>
<dbReference type="InterPro" id="IPR000829">
    <property type="entry name" value="DAGK"/>
</dbReference>
<evidence type="ECO:0000256" key="6">
    <source>
        <dbReference type="ARBA" id="ARBA00022692"/>
    </source>
</evidence>
<protein>
    <submittedName>
        <fullName evidence="16">Undecaprenol kinase</fullName>
        <ecNumber evidence="16">2.7.1.66</ecNumber>
    </submittedName>
</protein>
<dbReference type="PANTHER" id="PTHR34299">
    <property type="entry name" value="DIACYLGLYCEROL KINASE"/>
    <property type="match status" value="1"/>
</dbReference>
<keyword evidence="11" id="KW-0443">Lipid metabolism</keyword>
<dbReference type="Gene3D" id="1.10.287.3610">
    <property type="match status" value="1"/>
</dbReference>
<evidence type="ECO:0000256" key="4">
    <source>
        <dbReference type="ARBA" id="ARBA00022516"/>
    </source>
</evidence>
<gene>
    <name evidence="16" type="primary">dgkA_10</name>
    <name evidence="16" type="ORF">SDC9_88264</name>
</gene>
<keyword evidence="6 15" id="KW-0812">Transmembrane</keyword>
<evidence type="ECO:0000256" key="3">
    <source>
        <dbReference type="ARBA" id="ARBA00022475"/>
    </source>
</evidence>
<dbReference type="EC" id="2.7.1.66" evidence="16"/>
<dbReference type="PANTHER" id="PTHR34299:SF1">
    <property type="entry name" value="DIACYLGLYCEROL KINASE"/>
    <property type="match status" value="1"/>
</dbReference>
<evidence type="ECO:0000256" key="14">
    <source>
        <dbReference type="ARBA" id="ARBA00023264"/>
    </source>
</evidence>
<keyword evidence="4" id="KW-0444">Lipid biosynthesis</keyword>
<keyword evidence="13" id="KW-0594">Phospholipid biosynthesis</keyword>
<sequence length="119" mass="13127">MSYIKERIQSFGYAFNGLYSLFKETPNAQIHLIVVVVTISLGFICEISGNEWLALIIALGFLISMEAMNTALERLSDYACHKEIHPVIKKVKDLAAAAVLIAALSVLTVGIIIFLPKIF</sequence>
<dbReference type="CDD" id="cd14265">
    <property type="entry name" value="UDPK_IM_like"/>
    <property type="match status" value="1"/>
</dbReference>
<evidence type="ECO:0000256" key="8">
    <source>
        <dbReference type="ARBA" id="ARBA00022777"/>
    </source>
</evidence>
<keyword evidence="12 15" id="KW-0472">Membrane</keyword>
<feature type="transmembrane region" description="Helical" evidence="15">
    <location>
        <begin position="94"/>
        <end position="115"/>
    </location>
</feature>
<organism evidence="16">
    <name type="scientific">bioreactor metagenome</name>
    <dbReference type="NCBI Taxonomy" id="1076179"/>
    <lineage>
        <taxon>unclassified sequences</taxon>
        <taxon>metagenomes</taxon>
        <taxon>ecological metagenomes</taxon>
    </lineage>
</organism>
<dbReference type="GO" id="GO:0005886">
    <property type="term" value="C:plasma membrane"/>
    <property type="evidence" value="ECO:0007669"/>
    <property type="project" value="UniProtKB-SubCell"/>
</dbReference>
<evidence type="ECO:0000256" key="12">
    <source>
        <dbReference type="ARBA" id="ARBA00023136"/>
    </source>
</evidence>
<dbReference type="GO" id="GO:0036433">
    <property type="term" value="F:di-trans, poly-cis-undecaprenol kinase activity"/>
    <property type="evidence" value="ECO:0007669"/>
    <property type="project" value="UniProtKB-EC"/>
</dbReference>
<comment type="caution">
    <text evidence="16">The sequence shown here is derived from an EMBL/GenBank/DDBJ whole genome shotgun (WGS) entry which is preliminary data.</text>
</comment>
<evidence type="ECO:0000256" key="1">
    <source>
        <dbReference type="ARBA" id="ARBA00004651"/>
    </source>
</evidence>
<name>A0A644ZL46_9ZZZZ</name>
<dbReference type="GO" id="GO:0008654">
    <property type="term" value="P:phospholipid biosynthetic process"/>
    <property type="evidence" value="ECO:0007669"/>
    <property type="project" value="UniProtKB-KW"/>
</dbReference>
<evidence type="ECO:0000256" key="9">
    <source>
        <dbReference type="ARBA" id="ARBA00022840"/>
    </source>
</evidence>
<keyword evidence="5 16" id="KW-0808">Transferase</keyword>
<evidence type="ECO:0000256" key="10">
    <source>
        <dbReference type="ARBA" id="ARBA00022989"/>
    </source>
</evidence>
<dbReference type="InterPro" id="IPR033717">
    <property type="entry name" value="UDPK"/>
</dbReference>
<reference evidence="16" key="1">
    <citation type="submission" date="2019-08" db="EMBL/GenBank/DDBJ databases">
        <authorList>
            <person name="Kucharzyk K."/>
            <person name="Murdoch R.W."/>
            <person name="Higgins S."/>
            <person name="Loffler F."/>
        </authorList>
    </citation>
    <scope>NUCLEOTIDE SEQUENCE</scope>
</reference>
<keyword evidence="8 16" id="KW-0418">Kinase</keyword>
<dbReference type="EMBL" id="VSSQ01009431">
    <property type="protein sequence ID" value="MPM41609.1"/>
    <property type="molecule type" value="Genomic_DNA"/>
</dbReference>
<keyword evidence="10 15" id="KW-1133">Transmembrane helix</keyword>
<evidence type="ECO:0000256" key="2">
    <source>
        <dbReference type="ARBA" id="ARBA00005967"/>
    </source>
</evidence>
<dbReference type="GO" id="GO:0005524">
    <property type="term" value="F:ATP binding"/>
    <property type="evidence" value="ECO:0007669"/>
    <property type="project" value="UniProtKB-KW"/>
</dbReference>